<accession>D8TUA4</accession>
<organism evidence="3">
    <name type="scientific">Volvox carteri f. nagariensis</name>
    <dbReference type="NCBI Taxonomy" id="3068"/>
    <lineage>
        <taxon>Eukaryota</taxon>
        <taxon>Viridiplantae</taxon>
        <taxon>Chlorophyta</taxon>
        <taxon>core chlorophytes</taxon>
        <taxon>Chlorophyceae</taxon>
        <taxon>CS clade</taxon>
        <taxon>Chlamydomonadales</taxon>
        <taxon>Volvocaceae</taxon>
        <taxon>Volvox</taxon>
    </lineage>
</organism>
<reference evidence="2 3" key="1">
    <citation type="journal article" date="2010" name="Science">
        <title>Genomic analysis of organismal complexity in the multicellular green alga Volvox carteri.</title>
        <authorList>
            <person name="Prochnik S.E."/>
            <person name="Umen J."/>
            <person name="Nedelcu A.M."/>
            <person name="Hallmann A."/>
            <person name="Miller S.M."/>
            <person name="Nishii I."/>
            <person name="Ferris P."/>
            <person name="Kuo A."/>
            <person name="Mitros T."/>
            <person name="Fritz-Laylin L.K."/>
            <person name="Hellsten U."/>
            <person name="Chapman J."/>
            <person name="Simakov O."/>
            <person name="Rensing S.A."/>
            <person name="Terry A."/>
            <person name="Pangilinan J."/>
            <person name="Kapitonov V."/>
            <person name="Jurka J."/>
            <person name="Salamov A."/>
            <person name="Shapiro H."/>
            <person name="Schmutz J."/>
            <person name="Grimwood J."/>
            <person name="Lindquist E."/>
            <person name="Lucas S."/>
            <person name="Grigoriev I.V."/>
            <person name="Schmitt R."/>
            <person name="Kirk D."/>
            <person name="Rokhsar D.S."/>
        </authorList>
    </citation>
    <scope>NUCLEOTIDE SEQUENCE [LARGE SCALE GENOMIC DNA]</scope>
    <source>
        <strain evidence="3">f. Nagariensis / Eve</strain>
    </source>
</reference>
<evidence type="ECO:0000313" key="3">
    <source>
        <dbReference type="Proteomes" id="UP000001058"/>
    </source>
</evidence>
<feature type="region of interest" description="Disordered" evidence="1">
    <location>
        <begin position="94"/>
        <end position="135"/>
    </location>
</feature>
<dbReference type="AlphaFoldDB" id="D8TUA4"/>
<feature type="compositionally biased region" description="Low complexity" evidence="1">
    <location>
        <begin position="94"/>
        <end position="105"/>
    </location>
</feature>
<gene>
    <name evidence="2" type="ORF">VOLCADRAFT_90407</name>
</gene>
<dbReference type="KEGG" id="vcn:VOLCADRAFT_90407"/>
<dbReference type="RefSeq" id="XP_002950007.1">
    <property type="nucleotide sequence ID" value="XM_002949961.1"/>
</dbReference>
<sequence>MLIFLHVPMTIGYYFWAGCNKAHGKTAVMAAMTKQPLEALLIRFALQIQTCELEALEKHAAGQHQMRAKETDPAPIITDDRDLPALEVRPRAATAAAVRNTAHQASGAGESNRGCRGRGGKLRDKGRPRATAAGTGMMVLGKHGRDLNPAEWMT</sequence>
<dbReference type="EMBL" id="GL378337">
    <property type="protein sequence ID" value="EFJ49110.1"/>
    <property type="molecule type" value="Genomic_DNA"/>
</dbReference>
<evidence type="ECO:0000313" key="2">
    <source>
        <dbReference type="EMBL" id="EFJ49110.1"/>
    </source>
</evidence>
<name>D8TUA4_VOLCA</name>
<dbReference type="Proteomes" id="UP000001058">
    <property type="component" value="Unassembled WGS sequence"/>
</dbReference>
<dbReference type="InParanoid" id="D8TUA4"/>
<protein>
    <submittedName>
        <fullName evidence="2">Uncharacterized protein</fullName>
    </submittedName>
</protein>
<dbReference type="GeneID" id="9619327"/>
<proteinExistence type="predicted"/>
<evidence type="ECO:0000256" key="1">
    <source>
        <dbReference type="SAM" id="MobiDB-lite"/>
    </source>
</evidence>
<keyword evidence="3" id="KW-1185">Reference proteome</keyword>